<dbReference type="PANTHER" id="PTHR37170">
    <property type="entry name" value="GLUTAREDOXIN-RELATED"/>
    <property type="match status" value="1"/>
</dbReference>
<dbReference type="EMBL" id="DSMG01000165">
    <property type="protein sequence ID" value="HDX32928.1"/>
    <property type="molecule type" value="Genomic_DNA"/>
</dbReference>
<gene>
    <name evidence="2" type="ORF">ENQ20_15780</name>
</gene>
<protein>
    <submittedName>
        <fullName evidence="2">Glutaredoxin</fullName>
    </submittedName>
</protein>
<dbReference type="PROSITE" id="PS51354">
    <property type="entry name" value="GLUTAREDOXIN_2"/>
    <property type="match status" value="1"/>
</dbReference>
<feature type="domain" description="Thioredoxin-like fold" evidence="1">
    <location>
        <begin position="140"/>
        <end position="217"/>
    </location>
</feature>
<dbReference type="InterPro" id="IPR011903">
    <property type="entry name" value="TON_0319-like"/>
</dbReference>
<dbReference type="PANTHER" id="PTHR37170:SF1">
    <property type="entry name" value="GLUTAREDOXIN-LIKE PROTEIN"/>
    <property type="match status" value="1"/>
</dbReference>
<evidence type="ECO:0000259" key="1">
    <source>
        <dbReference type="Pfam" id="PF13192"/>
    </source>
</evidence>
<reference evidence="2" key="1">
    <citation type="journal article" date="2020" name="mSystems">
        <title>Genome- and Community-Level Interaction Insights into Carbon Utilization and Element Cycling Functions of Hydrothermarchaeota in Hydrothermal Sediment.</title>
        <authorList>
            <person name="Zhou Z."/>
            <person name="Liu Y."/>
            <person name="Xu W."/>
            <person name="Pan J."/>
            <person name="Luo Z.H."/>
            <person name="Li M."/>
        </authorList>
    </citation>
    <scope>NUCLEOTIDE SEQUENCE [LARGE SCALE GENOMIC DNA]</scope>
    <source>
        <strain evidence="2">SpSt-289</strain>
    </source>
</reference>
<dbReference type="PROSITE" id="PS00195">
    <property type="entry name" value="GLUTAREDOXIN_1"/>
    <property type="match status" value="1"/>
</dbReference>
<accession>A0A7C1JY66</accession>
<dbReference type="InterPro" id="IPR011767">
    <property type="entry name" value="GLR_AS"/>
</dbReference>
<dbReference type="Pfam" id="PF13192">
    <property type="entry name" value="Thioredoxin_3"/>
    <property type="match status" value="1"/>
</dbReference>
<dbReference type="InterPro" id="IPR036249">
    <property type="entry name" value="Thioredoxin-like_sf"/>
</dbReference>
<evidence type="ECO:0000313" key="2">
    <source>
        <dbReference type="EMBL" id="HDX32928.1"/>
    </source>
</evidence>
<dbReference type="CDD" id="cd02973">
    <property type="entry name" value="TRX_GRX_like"/>
    <property type="match status" value="1"/>
</dbReference>
<dbReference type="NCBIfam" id="TIGR02187">
    <property type="entry name" value="PDO_seleno_TRX"/>
    <property type="match status" value="1"/>
</dbReference>
<comment type="caution">
    <text evidence="2">The sequence shown here is derived from an EMBL/GenBank/DDBJ whole genome shotgun (WGS) entry which is preliminary data.</text>
</comment>
<dbReference type="InterPro" id="IPR012336">
    <property type="entry name" value="Thioredoxin-like_fold"/>
</dbReference>
<dbReference type="Gene3D" id="3.40.30.10">
    <property type="entry name" value="Glutaredoxin"/>
    <property type="match status" value="2"/>
</dbReference>
<dbReference type="AlphaFoldDB" id="A0A7C1JY66"/>
<sequence>MAILNDDIKNQVREMLADLPAPVRLVVFTQGEGGALECEMCAETRQLAEEVAELSDKVSVEVRDFVKDSEVAETYGIDKIPAIAIVRDGDEPKDYGVRLYGIPSGYEFGTLIEDIRLVSSGEHGLSAKTLEQLAQLNGPVNIQVFVTPTCPYCPRAVLLAHRLAIASEHVTAAMVEATEFPHLANRYQVYGVPRTVINDVIHIEGAVPETMLMAKLMNVTDEEFMKLARQRWEAMAN</sequence>
<proteinExistence type="predicted"/>
<name>A0A7C1JY66_9CHLR</name>
<organism evidence="2">
    <name type="scientific">Caldilinea aerophila</name>
    <dbReference type="NCBI Taxonomy" id="133453"/>
    <lineage>
        <taxon>Bacteria</taxon>
        <taxon>Bacillati</taxon>
        <taxon>Chloroflexota</taxon>
        <taxon>Caldilineae</taxon>
        <taxon>Caldilineales</taxon>
        <taxon>Caldilineaceae</taxon>
        <taxon>Caldilinea</taxon>
    </lineage>
</organism>
<dbReference type="SUPFAM" id="SSF52833">
    <property type="entry name" value="Thioredoxin-like"/>
    <property type="match status" value="2"/>
</dbReference>